<evidence type="ECO:0000313" key="2">
    <source>
        <dbReference type="Proteomes" id="UP001628220"/>
    </source>
</evidence>
<reference evidence="1 2" key="1">
    <citation type="journal article" date="2025" name="Int. J. Syst. Evol. Microbiol.">
        <title>Desulfovibrio falkowii sp. nov., Porphyromonas miyakawae sp. nov., Mediterraneibacter flintii sp. nov. and Owariibacterium komagatae gen. nov., sp. nov., isolated from human faeces.</title>
        <authorList>
            <person name="Hamaguchi T."/>
            <person name="Ohara M."/>
            <person name="Hisatomi A."/>
            <person name="Sekiguchi K."/>
            <person name="Takeda J.I."/>
            <person name="Ueyama J."/>
            <person name="Ito M."/>
            <person name="Nishiwaki H."/>
            <person name="Ogi T."/>
            <person name="Hirayama M."/>
            <person name="Ohkuma M."/>
            <person name="Sakamoto M."/>
            <person name="Ohno K."/>
        </authorList>
    </citation>
    <scope>NUCLEOTIDE SEQUENCE [LARGE SCALE GENOMIC DNA]</scope>
    <source>
        <strain evidence="1 2">13CB11C</strain>
    </source>
</reference>
<name>A0ABQ0E2J0_9PORP</name>
<dbReference type="Proteomes" id="UP001628220">
    <property type="component" value="Unassembled WGS sequence"/>
</dbReference>
<gene>
    <name evidence="1" type="ORF">Tsumi_09830</name>
</gene>
<keyword evidence="2" id="KW-1185">Reference proteome</keyword>
<sequence length="149" mass="18205">MLSCIVAFAYYFYPRTVSFEFVEEIPLPTDAFDRREYIGFDYVESVDRLYFYLVEFYERIPNDDPKLKGYDRDFVRQLSEGFDFEKYDYLITYQKTLNKLQYSPYLTKEKDDIYFDKRTPLIPTWNKRGTDKVYVYRIKKNDHFRAPGP</sequence>
<proteinExistence type="predicted"/>
<comment type="caution">
    <text evidence="1">The sequence shown here is derived from an EMBL/GenBank/DDBJ whole genome shotgun (WGS) entry which is preliminary data.</text>
</comment>
<protein>
    <submittedName>
        <fullName evidence="1">Uncharacterized protein</fullName>
    </submittedName>
</protein>
<organism evidence="1 2">
    <name type="scientific">Porphyromonas miyakawae</name>
    <dbReference type="NCBI Taxonomy" id="3137470"/>
    <lineage>
        <taxon>Bacteria</taxon>
        <taxon>Pseudomonadati</taxon>
        <taxon>Bacteroidota</taxon>
        <taxon>Bacteroidia</taxon>
        <taxon>Bacteroidales</taxon>
        <taxon>Porphyromonadaceae</taxon>
        <taxon>Porphyromonas</taxon>
    </lineage>
</organism>
<accession>A0ABQ0E2J0</accession>
<evidence type="ECO:0000313" key="1">
    <source>
        <dbReference type="EMBL" id="GAB1251878.1"/>
    </source>
</evidence>
<dbReference type="EMBL" id="BAAFSF010000002">
    <property type="protein sequence ID" value="GAB1251878.1"/>
    <property type="molecule type" value="Genomic_DNA"/>
</dbReference>